<dbReference type="AlphaFoldDB" id="A0A165DED3"/>
<name>A0A165DED3_9APHY</name>
<reference evidence="2 3" key="1">
    <citation type="journal article" date="2016" name="Mol. Biol. Evol.">
        <title>Comparative Genomics of Early-Diverging Mushroom-Forming Fungi Provides Insights into the Origins of Lignocellulose Decay Capabilities.</title>
        <authorList>
            <person name="Nagy L.G."/>
            <person name="Riley R."/>
            <person name="Tritt A."/>
            <person name="Adam C."/>
            <person name="Daum C."/>
            <person name="Floudas D."/>
            <person name="Sun H."/>
            <person name="Yadav J.S."/>
            <person name="Pangilinan J."/>
            <person name="Larsson K.H."/>
            <person name="Matsuura K."/>
            <person name="Barry K."/>
            <person name="Labutti K."/>
            <person name="Kuo R."/>
            <person name="Ohm R.A."/>
            <person name="Bhattacharya S.S."/>
            <person name="Shirouzu T."/>
            <person name="Yoshinaga Y."/>
            <person name="Martin F.M."/>
            <person name="Grigoriev I.V."/>
            <person name="Hibbett D.S."/>
        </authorList>
    </citation>
    <scope>NUCLEOTIDE SEQUENCE [LARGE SCALE GENOMIC DNA]</scope>
    <source>
        <strain evidence="2 3">93-53</strain>
    </source>
</reference>
<organism evidence="2 3">
    <name type="scientific">Laetiporus sulphureus 93-53</name>
    <dbReference type="NCBI Taxonomy" id="1314785"/>
    <lineage>
        <taxon>Eukaryota</taxon>
        <taxon>Fungi</taxon>
        <taxon>Dikarya</taxon>
        <taxon>Basidiomycota</taxon>
        <taxon>Agaricomycotina</taxon>
        <taxon>Agaricomycetes</taxon>
        <taxon>Polyporales</taxon>
        <taxon>Laetiporus</taxon>
    </lineage>
</organism>
<dbReference type="OrthoDB" id="2349883at2759"/>
<dbReference type="EMBL" id="KV427635">
    <property type="protein sequence ID" value="KZT04698.1"/>
    <property type="molecule type" value="Genomic_DNA"/>
</dbReference>
<evidence type="ECO:0000256" key="1">
    <source>
        <dbReference type="SAM" id="MobiDB-lite"/>
    </source>
</evidence>
<gene>
    <name evidence="2" type="ORF">LAESUDRAFT_814040</name>
</gene>
<protein>
    <submittedName>
        <fullName evidence="2">Uncharacterized protein</fullName>
    </submittedName>
</protein>
<sequence length="478" mass="55365">MLRNSLHRGVWGRRPKRPQCRFYVTGKIPDYHSKVNFFVFSVDREAAMRKMSLAMSVRCGHRSVLQALGDALPFQSNHIRTKPLLMQAVYLPMWLIHAEIEAKIWQPMAPDGEIQQQSVLCIQQAQRSCMPGIAHDPLSRISFSLQRSNWISFCIPASELHDQPLEEDIIYMEFQRSPLDIVDAVRSFSREQANMGKDTRFHPGTVKEIFFSANPVLMPLWLAQYETVLKQRITVILEAYHDNGRIIVVDTDKPAKPVLTEKKTSVLKLITKFLRRQLPYNRHVYSAEERTDFAHVETLSFVEPEYPPGRVMTEWINEHLSQGLLVNDTVLGRHGDGIPASDWEDPRIRPLVLEDTMRNDLYMEIDCYRRAVEAVLQARKPGYTSKMHGYVAIPNFSRVDNITPRMREITSMYRRVAASNRELREIVPTESLRARLKEAERWMTEWRPDWWEERESGVANPIGNPKSGRGSTARTPRS</sequence>
<accession>A0A165DED3</accession>
<feature type="compositionally biased region" description="Polar residues" evidence="1">
    <location>
        <begin position="469"/>
        <end position="478"/>
    </location>
</feature>
<dbReference type="InParanoid" id="A0A165DED3"/>
<dbReference type="RefSeq" id="XP_040762438.1">
    <property type="nucleotide sequence ID" value="XM_040914556.1"/>
</dbReference>
<evidence type="ECO:0000313" key="3">
    <source>
        <dbReference type="Proteomes" id="UP000076871"/>
    </source>
</evidence>
<dbReference type="Proteomes" id="UP000076871">
    <property type="component" value="Unassembled WGS sequence"/>
</dbReference>
<keyword evidence="3" id="KW-1185">Reference proteome</keyword>
<proteinExistence type="predicted"/>
<dbReference type="GeneID" id="63831583"/>
<feature type="region of interest" description="Disordered" evidence="1">
    <location>
        <begin position="456"/>
        <end position="478"/>
    </location>
</feature>
<evidence type="ECO:0000313" key="2">
    <source>
        <dbReference type="EMBL" id="KZT04698.1"/>
    </source>
</evidence>